<organism evidence="5 6">
    <name type="scientific">Octadecabacter temperatus</name>
    <dbReference type="NCBI Taxonomy" id="1458307"/>
    <lineage>
        <taxon>Bacteria</taxon>
        <taxon>Pseudomonadati</taxon>
        <taxon>Pseudomonadota</taxon>
        <taxon>Alphaproteobacteria</taxon>
        <taxon>Rhodobacterales</taxon>
        <taxon>Roseobacteraceae</taxon>
        <taxon>Octadecabacter</taxon>
    </lineage>
</organism>
<dbReference type="InterPro" id="IPR042099">
    <property type="entry name" value="ANL_N_sf"/>
</dbReference>
<accession>A0A0K0Y8E6</accession>
<dbReference type="Pfam" id="PF16177">
    <property type="entry name" value="ACAS_N"/>
    <property type="match status" value="1"/>
</dbReference>
<dbReference type="AlphaFoldDB" id="A0A0K0Y8E6"/>
<dbReference type="InterPro" id="IPR032387">
    <property type="entry name" value="ACAS_N"/>
</dbReference>
<sequence length="667" mass="72030">MSLPDPSPQRGACIWQPDPSEPKSQMTQFREWVADRRNIPLPDYASLQAWSISNLSDFWADFYDYFEIESAVPYSRVLSEGVMPDVSWFDSAEVNFAAHMLRDKGFDPNSVAIHASNEAGVTRKITRAELSNQVRDFAAYLASQGVGKDSRVAAYLTNTPEAVVAFLACAALGATWTSVSPDFGVDATLSRFGAFKPNVLITVDSYNYGGKFFDRQDVVNAILSDLPSIGTVVHVPSAKATANPFDRHSISWDDAINAGGDAPFEYASVPFAHPLLAAFSSGTTGKPKGILHGHGGLTLEAFKMNALHGDMGPGDVYTFFTTTGWMVWFMVIGALGTGAGIGLYDGNPLMDEAAPFWKFTETSGTTVLGVSSAFVANRIQVGDAPNDRFDLTALKMVIFGASPAAPESMEWAAQNIGRGAQMVTASGGTDIFTCFVGFCPDVPSYAGEFQCIWLGTDAVSMSDQGEVLNCEVGELIIRQPMPSMPVGFLDDPDKSRLRAAYFDDFPGMWRQGDLFLTHGDGTSRILGRSDATLNRGGVRIGTAEIYDVVEANPDVEDCLVVNVEDGDRSTMLLFLQIADGCALTEELQTNLVKRLRSEASPRHVPDQMLAVSSIPYTISGKKLEVPVKRILMGADAETAANRGAMRDPAALDAIIDVARAQMQREAT</sequence>
<dbReference type="Gene3D" id="3.40.50.12780">
    <property type="entry name" value="N-terminal domain of ligase-like"/>
    <property type="match status" value="1"/>
</dbReference>
<evidence type="ECO:0000256" key="1">
    <source>
        <dbReference type="ARBA" id="ARBA00006432"/>
    </source>
</evidence>
<dbReference type="EC" id="6.2.1.1" evidence="5"/>
<dbReference type="OrthoDB" id="9803968at2"/>
<name>A0A0K0Y8E6_9RHOB</name>
<dbReference type="NCBIfam" id="TIGR01217">
    <property type="entry name" value="ac_ac_CoA_syn"/>
    <property type="match status" value="1"/>
</dbReference>
<keyword evidence="2 5" id="KW-0436">Ligase</keyword>
<dbReference type="NCBIfam" id="NF002937">
    <property type="entry name" value="PRK03584.1"/>
    <property type="match status" value="1"/>
</dbReference>
<dbReference type="GO" id="GO:0003987">
    <property type="term" value="F:acetate-CoA ligase activity"/>
    <property type="evidence" value="ECO:0007669"/>
    <property type="project" value="UniProtKB-EC"/>
</dbReference>
<comment type="similarity">
    <text evidence="1">Belongs to the ATP-dependent AMP-binding enzyme family.</text>
</comment>
<dbReference type="Proteomes" id="UP000067444">
    <property type="component" value="Chromosome"/>
</dbReference>
<dbReference type="GO" id="GO:0005524">
    <property type="term" value="F:ATP binding"/>
    <property type="evidence" value="ECO:0007669"/>
    <property type="project" value="UniProtKB-KW"/>
</dbReference>
<dbReference type="InterPro" id="IPR000873">
    <property type="entry name" value="AMP-dep_synth/lig_dom"/>
</dbReference>
<dbReference type="Pfam" id="PF00501">
    <property type="entry name" value="AMP-binding"/>
    <property type="match status" value="1"/>
</dbReference>
<proteinExistence type="inferred from homology"/>
<evidence type="ECO:0000256" key="2">
    <source>
        <dbReference type="ARBA" id="ARBA00022598"/>
    </source>
</evidence>
<dbReference type="InterPro" id="IPR045851">
    <property type="entry name" value="AMP-bd_C_sf"/>
</dbReference>
<dbReference type="InterPro" id="IPR005914">
    <property type="entry name" value="Acac_CoA_synth"/>
</dbReference>
<keyword evidence="4" id="KW-0067">ATP-binding</keyword>
<dbReference type="RefSeq" id="WP_049835375.1">
    <property type="nucleotide sequence ID" value="NZ_CP012160.1"/>
</dbReference>
<evidence type="ECO:0000313" key="5">
    <source>
        <dbReference type="EMBL" id="AKS47147.1"/>
    </source>
</evidence>
<protein>
    <submittedName>
        <fullName evidence="5">Acetyl-coenzyme A synthetase</fullName>
        <ecNumber evidence="5">6.2.1.1</ecNumber>
    </submittedName>
</protein>
<dbReference type="SUPFAM" id="SSF56801">
    <property type="entry name" value="Acetyl-CoA synthetase-like"/>
    <property type="match status" value="1"/>
</dbReference>
<evidence type="ECO:0000256" key="4">
    <source>
        <dbReference type="ARBA" id="ARBA00022840"/>
    </source>
</evidence>
<reference evidence="5 6" key="1">
    <citation type="journal article" date="2015" name="Genome Announc.">
        <title>Closed Genome Sequence of Octadecabacter temperatus SB1, the First Mesophilic Species of the Genus Octadecabacter.</title>
        <authorList>
            <person name="Voget S."/>
            <person name="Billerbeck S."/>
            <person name="Simon M."/>
            <person name="Daniel R."/>
        </authorList>
    </citation>
    <scope>NUCLEOTIDE SEQUENCE [LARGE SCALE GENOMIC DNA]</scope>
    <source>
        <strain evidence="5 6">SB1</strain>
    </source>
</reference>
<dbReference type="PANTHER" id="PTHR42921:SF1">
    <property type="entry name" value="ACETOACETYL-COA SYNTHETASE"/>
    <property type="match status" value="1"/>
</dbReference>
<keyword evidence="3" id="KW-0547">Nucleotide-binding</keyword>
<dbReference type="EMBL" id="CP012160">
    <property type="protein sequence ID" value="AKS47147.1"/>
    <property type="molecule type" value="Genomic_DNA"/>
</dbReference>
<evidence type="ECO:0000256" key="3">
    <source>
        <dbReference type="ARBA" id="ARBA00022741"/>
    </source>
</evidence>
<evidence type="ECO:0000313" key="6">
    <source>
        <dbReference type="Proteomes" id="UP000067444"/>
    </source>
</evidence>
<dbReference type="GO" id="GO:0006629">
    <property type="term" value="P:lipid metabolic process"/>
    <property type="evidence" value="ECO:0007669"/>
    <property type="project" value="InterPro"/>
</dbReference>
<keyword evidence="6" id="KW-1185">Reference proteome</keyword>
<dbReference type="KEGG" id="otm:OSB_26200"/>
<gene>
    <name evidence="5" type="primary">acs</name>
    <name evidence="5" type="ORF">OSB_26200</name>
</gene>
<dbReference type="PANTHER" id="PTHR42921">
    <property type="entry name" value="ACETOACETYL-COA SYNTHETASE"/>
    <property type="match status" value="1"/>
</dbReference>
<dbReference type="Gene3D" id="3.30.300.30">
    <property type="match status" value="1"/>
</dbReference>
<dbReference type="GO" id="GO:0030729">
    <property type="term" value="F:acetoacetate-CoA ligase activity"/>
    <property type="evidence" value="ECO:0007669"/>
    <property type="project" value="InterPro"/>
</dbReference>
<dbReference type="STRING" id="1458307.OSB_26200"/>
<dbReference type="PATRIC" id="fig|1458307.3.peg.2651"/>